<evidence type="ECO:0000313" key="1">
    <source>
        <dbReference type="EMBL" id="KAJ7992736.1"/>
    </source>
</evidence>
<name>A0ACC2FMY6_DALPE</name>
<evidence type="ECO:0000313" key="2">
    <source>
        <dbReference type="Proteomes" id="UP001157502"/>
    </source>
</evidence>
<organism evidence="1 2">
    <name type="scientific">Dallia pectoralis</name>
    <name type="common">Alaska blackfish</name>
    <dbReference type="NCBI Taxonomy" id="75939"/>
    <lineage>
        <taxon>Eukaryota</taxon>
        <taxon>Metazoa</taxon>
        <taxon>Chordata</taxon>
        <taxon>Craniata</taxon>
        <taxon>Vertebrata</taxon>
        <taxon>Euteleostomi</taxon>
        <taxon>Actinopterygii</taxon>
        <taxon>Neopterygii</taxon>
        <taxon>Teleostei</taxon>
        <taxon>Protacanthopterygii</taxon>
        <taxon>Esociformes</taxon>
        <taxon>Umbridae</taxon>
        <taxon>Dallia</taxon>
    </lineage>
</organism>
<keyword evidence="2" id="KW-1185">Reference proteome</keyword>
<comment type="caution">
    <text evidence="1">The sequence shown here is derived from an EMBL/GenBank/DDBJ whole genome shotgun (WGS) entry which is preliminary data.</text>
</comment>
<accession>A0ACC2FMY6</accession>
<protein>
    <submittedName>
        <fullName evidence="1">Uncharacterized protein</fullName>
    </submittedName>
</protein>
<sequence length="92" mass="10459">MHNDCDIVSLSHPSPFCRGRVTLYRQRDVLSAIVWVKRHLHILVDQSPLFPVTRRDSEQGGGGKEVNRGLDVLQLNQHSGINNNTVSHTDRY</sequence>
<dbReference type="Proteomes" id="UP001157502">
    <property type="component" value="Chromosome 25"/>
</dbReference>
<dbReference type="EMBL" id="CM055752">
    <property type="protein sequence ID" value="KAJ7992736.1"/>
    <property type="molecule type" value="Genomic_DNA"/>
</dbReference>
<proteinExistence type="predicted"/>
<gene>
    <name evidence="1" type="ORF">DPEC_G00281760</name>
</gene>
<reference evidence="1" key="1">
    <citation type="submission" date="2021-05" db="EMBL/GenBank/DDBJ databases">
        <authorList>
            <person name="Pan Q."/>
            <person name="Jouanno E."/>
            <person name="Zahm M."/>
            <person name="Klopp C."/>
            <person name="Cabau C."/>
            <person name="Louis A."/>
            <person name="Berthelot C."/>
            <person name="Parey E."/>
            <person name="Roest Crollius H."/>
            <person name="Montfort J."/>
            <person name="Robinson-Rechavi M."/>
            <person name="Bouchez O."/>
            <person name="Lampietro C."/>
            <person name="Lopez Roques C."/>
            <person name="Donnadieu C."/>
            <person name="Postlethwait J."/>
            <person name="Bobe J."/>
            <person name="Dillon D."/>
            <person name="Chandos A."/>
            <person name="von Hippel F."/>
            <person name="Guiguen Y."/>
        </authorList>
    </citation>
    <scope>NUCLEOTIDE SEQUENCE</scope>
    <source>
        <strain evidence="1">YG-Jan2019</strain>
    </source>
</reference>